<accession>A0A1T4LQM4</accession>
<sequence length="229" mass="26980">MFTGFFSSSLQRRFCEGFLFYPIRRLRQYGGYIFKQYKSKSGIKTLLENQRQIFDYNGYYAAELARQLKETALPQATKLSRKLEALYVASRQEMQHNAVSFVEFNEVIISYYRELSTYQAVVLESLEKEMKPAIRIKADDAALQSFRPDYHGNVRDVMKGFIRESNRTARYLQKCIDGDSNIYDICADRKMQDLVNSIKEMSLIQRGMVTLLQHWEDQQRLNGLQVYYN</sequence>
<evidence type="ECO:0000313" key="2">
    <source>
        <dbReference type="Proteomes" id="UP000190367"/>
    </source>
</evidence>
<dbReference type="EMBL" id="FUWZ01000001">
    <property type="protein sequence ID" value="SJZ57032.1"/>
    <property type="molecule type" value="Genomic_DNA"/>
</dbReference>
<name>A0A1T4LQM4_9BACT</name>
<keyword evidence="2" id="KW-1185">Reference proteome</keyword>
<organism evidence="1 2">
    <name type="scientific">Chitinophaga eiseniae</name>
    <dbReference type="NCBI Taxonomy" id="634771"/>
    <lineage>
        <taxon>Bacteria</taxon>
        <taxon>Pseudomonadati</taxon>
        <taxon>Bacteroidota</taxon>
        <taxon>Chitinophagia</taxon>
        <taxon>Chitinophagales</taxon>
        <taxon>Chitinophagaceae</taxon>
        <taxon>Chitinophaga</taxon>
    </lineage>
</organism>
<protein>
    <submittedName>
        <fullName evidence="1">Uncharacterized protein</fullName>
    </submittedName>
</protein>
<evidence type="ECO:0000313" key="1">
    <source>
        <dbReference type="EMBL" id="SJZ57032.1"/>
    </source>
</evidence>
<dbReference type="OrthoDB" id="668105at2"/>
<proteinExistence type="predicted"/>
<dbReference type="RefSeq" id="WP_078667418.1">
    <property type="nucleotide sequence ID" value="NZ_FUWZ01000001.1"/>
</dbReference>
<dbReference type="Proteomes" id="UP000190367">
    <property type="component" value="Unassembled WGS sequence"/>
</dbReference>
<dbReference type="STRING" id="634771.SAMN04488128_101766"/>
<reference evidence="2" key="1">
    <citation type="submission" date="2017-02" db="EMBL/GenBank/DDBJ databases">
        <authorList>
            <person name="Varghese N."/>
            <person name="Submissions S."/>
        </authorList>
    </citation>
    <scope>NUCLEOTIDE SEQUENCE [LARGE SCALE GENOMIC DNA]</scope>
    <source>
        <strain evidence="2">DSM 22224</strain>
    </source>
</reference>
<gene>
    <name evidence="1" type="ORF">SAMN04488128_101766</name>
</gene>
<dbReference type="AlphaFoldDB" id="A0A1T4LQM4"/>